<keyword evidence="1" id="KW-0812">Transmembrane</keyword>
<dbReference type="AlphaFoldDB" id="A0A7S3DRH0"/>
<evidence type="ECO:0000256" key="1">
    <source>
        <dbReference type="SAM" id="Phobius"/>
    </source>
</evidence>
<gene>
    <name evidence="2" type="ORF">APAL1065_LOCUS15637</name>
</gene>
<dbReference type="EMBL" id="HBHT01023304">
    <property type="protein sequence ID" value="CAD9973909.1"/>
    <property type="molecule type" value="Transcribed_RNA"/>
</dbReference>
<proteinExistence type="predicted"/>
<evidence type="ECO:0000313" key="2">
    <source>
        <dbReference type="EMBL" id="CAD9973909.1"/>
    </source>
</evidence>
<feature type="transmembrane region" description="Helical" evidence="1">
    <location>
        <begin position="12"/>
        <end position="32"/>
    </location>
</feature>
<organism evidence="2">
    <name type="scientific">Entomoneis paludosa</name>
    <dbReference type="NCBI Taxonomy" id="265537"/>
    <lineage>
        <taxon>Eukaryota</taxon>
        <taxon>Sar</taxon>
        <taxon>Stramenopiles</taxon>
        <taxon>Ochrophyta</taxon>
        <taxon>Bacillariophyta</taxon>
        <taxon>Bacillariophyceae</taxon>
        <taxon>Bacillariophycidae</taxon>
        <taxon>Entomoneidaceae</taxon>
        <taxon>Entomoneis</taxon>
    </lineage>
</organism>
<protein>
    <submittedName>
        <fullName evidence="2">Uncharacterized protein</fullName>
    </submittedName>
</protein>
<reference evidence="2" key="1">
    <citation type="submission" date="2021-01" db="EMBL/GenBank/DDBJ databases">
        <authorList>
            <person name="Corre E."/>
            <person name="Pelletier E."/>
            <person name="Niang G."/>
            <person name="Scheremetjew M."/>
            <person name="Finn R."/>
            <person name="Kale V."/>
            <person name="Holt S."/>
            <person name="Cochrane G."/>
            <person name="Meng A."/>
            <person name="Brown T."/>
            <person name="Cohen L."/>
        </authorList>
    </citation>
    <scope>NUCLEOTIDE SEQUENCE</scope>
    <source>
        <strain evidence="2">CCMP125</strain>
    </source>
</reference>
<feature type="transmembrane region" description="Helical" evidence="1">
    <location>
        <begin position="52"/>
        <end position="72"/>
    </location>
</feature>
<keyword evidence="1" id="KW-0472">Membrane</keyword>
<keyword evidence="1" id="KW-1133">Transmembrane helix</keyword>
<name>A0A7S3DRH0_9STRA</name>
<accession>A0A7S3DRH0</accession>
<sequence length="139" mass="14323">MSLFLTGLRCLVSLPFLPGAAMVGMGLTVLPVDPELWAVANVILQGSVPQPPALLVLGLTKCLAVLGLWGFGPLAPSRPAQMVGLGLPPLLAVYGHSVVGDGKAGGAAGFVVLYALYHYLDAAQEKSKSKDKKETSKAA</sequence>